<evidence type="ECO:0000256" key="2">
    <source>
        <dbReference type="ARBA" id="ARBA00022630"/>
    </source>
</evidence>
<comment type="similarity">
    <text evidence="3">Belongs to the flavoredoxin family.</text>
</comment>
<dbReference type="GO" id="GO:0010181">
    <property type="term" value="F:FMN binding"/>
    <property type="evidence" value="ECO:0007669"/>
    <property type="project" value="InterPro"/>
</dbReference>
<evidence type="ECO:0000256" key="1">
    <source>
        <dbReference type="ARBA" id="ARBA00001917"/>
    </source>
</evidence>
<dbReference type="Pfam" id="PF01613">
    <property type="entry name" value="Flavin_Reduct"/>
    <property type="match status" value="1"/>
</dbReference>
<reference evidence="6" key="1">
    <citation type="submission" date="2016-10" db="EMBL/GenBank/DDBJ databases">
        <authorList>
            <person name="de Groot N.N."/>
        </authorList>
    </citation>
    <scope>NUCLEOTIDE SEQUENCE [LARGE SCALE GENOMIC DNA]</scope>
    <source>
        <strain evidence="6">CPCC 202695</strain>
    </source>
</reference>
<sequence length="199" mass="21991">MSHVVIRPKVLYVGTPVFLVATVNADGTANLAPASSYWALEQMLVLGLETDGQSARNLLERPELTVGFPHPELWPAVEKLADVTGRHPVPETKAARYRFEPDKLAVSGLSFEPSDLVAPPRVAECRLQFEARVRRATPGLGDYLMVEAEVVRVHADPAIVVPGTDHVDPRAWHPTIYSFRHYFDIGDEVGWRATSETAD</sequence>
<evidence type="ECO:0000313" key="6">
    <source>
        <dbReference type="EMBL" id="SDT38802.1"/>
    </source>
</evidence>
<dbReference type="SUPFAM" id="SSF50475">
    <property type="entry name" value="FMN-binding split barrel"/>
    <property type="match status" value="1"/>
</dbReference>
<feature type="domain" description="Flavin reductase like" evidence="4">
    <location>
        <begin position="14"/>
        <end position="184"/>
    </location>
</feature>
<dbReference type="EMBL" id="SODL02000002">
    <property type="protein sequence ID" value="MCP2367340.1"/>
    <property type="molecule type" value="Genomic_DNA"/>
</dbReference>
<accession>A0A1H1ZZG5</accession>
<keyword evidence="2" id="KW-0285">Flavoprotein</keyword>
<dbReference type="PANTHER" id="PTHR43567">
    <property type="entry name" value="FLAVOREDOXIN-RELATED-RELATED"/>
    <property type="match status" value="1"/>
</dbReference>
<dbReference type="InterPro" id="IPR052174">
    <property type="entry name" value="Flavoredoxin"/>
</dbReference>
<proteinExistence type="inferred from homology"/>
<dbReference type="GO" id="GO:0016646">
    <property type="term" value="F:oxidoreductase activity, acting on the CH-NH group of donors, NAD or NADP as acceptor"/>
    <property type="evidence" value="ECO:0007669"/>
    <property type="project" value="UniProtKB-ARBA"/>
</dbReference>
<dbReference type="OrthoDB" id="9794638at2"/>
<dbReference type="PANTHER" id="PTHR43567:SF1">
    <property type="entry name" value="FLAVOREDOXIN"/>
    <property type="match status" value="1"/>
</dbReference>
<dbReference type="Proteomes" id="UP000893823">
    <property type="component" value="Unassembled WGS sequence"/>
</dbReference>
<dbReference type="RefSeq" id="WP_092675099.1">
    <property type="nucleotide sequence ID" value="NZ_BMDN01000002.1"/>
</dbReference>
<protein>
    <submittedName>
        <fullName evidence="5">Flavin reductase (DIM6/NTAB) family NADH-FMN oxidoreductase RutF</fullName>
    </submittedName>
    <submittedName>
        <fullName evidence="6">NADH-FMN oxidoreductase RutF, flavin reductase (DIM6/NTAB) family</fullName>
    </submittedName>
</protein>
<organism evidence="6 7">
    <name type="scientific">Agromyces flavus</name>
    <dbReference type="NCBI Taxonomy" id="589382"/>
    <lineage>
        <taxon>Bacteria</taxon>
        <taxon>Bacillati</taxon>
        <taxon>Actinomycetota</taxon>
        <taxon>Actinomycetes</taxon>
        <taxon>Micrococcales</taxon>
        <taxon>Microbacteriaceae</taxon>
        <taxon>Agromyces</taxon>
    </lineage>
</organism>
<dbReference type="Gene3D" id="2.30.110.10">
    <property type="entry name" value="Electron Transport, Fmn-binding Protein, Chain A"/>
    <property type="match status" value="1"/>
</dbReference>
<keyword evidence="8" id="KW-1185">Reference proteome</keyword>
<dbReference type="STRING" id="589382.SAMN04489721_3419"/>
<comment type="cofactor">
    <cofactor evidence="1">
        <name>FMN</name>
        <dbReference type="ChEBI" id="CHEBI:58210"/>
    </cofactor>
</comment>
<evidence type="ECO:0000259" key="4">
    <source>
        <dbReference type="Pfam" id="PF01613"/>
    </source>
</evidence>
<dbReference type="InterPro" id="IPR002563">
    <property type="entry name" value="Flavin_Rdtase-like_dom"/>
</dbReference>
<reference evidence="7" key="2">
    <citation type="submission" date="2016-10" db="EMBL/GenBank/DDBJ databases">
        <authorList>
            <person name="Varghese N."/>
            <person name="Submissions S."/>
        </authorList>
    </citation>
    <scope>NUCLEOTIDE SEQUENCE [LARGE SCALE GENOMIC DNA]</scope>
    <source>
        <strain evidence="7">CPCC 202695</strain>
    </source>
</reference>
<evidence type="ECO:0000313" key="8">
    <source>
        <dbReference type="Proteomes" id="UP000893823"/>
    </source>
</evidence>
<gene>
    <name evidence="5" type="ORF">BCL57_001494</name>
    <name evidence="6" type="ORF">SAMN04489721_3419</name>
</gene>
<dbReference type="Proteomes" id="UP000199482">
    <property type="component" value="Chromosome I"/>
</dbReference>
<evidence type="ECO:0000256" key="3">
    <source>
        <dbReference type="ARBA" id="ARBA00038054"/>
    </source>
</evidence>
<evidence type="ECO:0000313" key="5">
    <source>
        <dbReference type="EMBL" id="MCP2367340.1"/>
    </source>
</evidence>
<dbReference type="AlphaFoldDB" id="A0A1H1ZZG5"/>
<dbReference type="EMBL" id="LT629755">
    <property type="protein sequence ID" value="SDT38802.1"/>
    <property type="molecule type" value="Genomic_DNA"/>
</dbReference>
<dbReference type="InterPro" id="IPR012349">
    <property type="entry name" value="Split_barrel_FMN-bd"/>
</dbReference>
<reference evidence="5" key="3">
    <citation type="submission" date="2022-06" db="EMBL/GenBank/DDBJ databases">
        <title>Genomic Encyclopedia of Type Strains, Phase III (KMG-III): the genomes of soil and plant-associated and newly described type strains.</title>
        <authorList>
            <person name="Whitman W."/>
        </authorList>
    </citation>
    <scope>NUCLEOTIDE SEQUENCE</scope>
    <source>
        <strain evidence="5">CPCC 202695</strain>
    </source>
</reference>
<name>A0A1H1ZZG5_9MICO</name>
<evidence type="ECO:0000313" key="7">
    <source>
        <dbReference type="Proteomes" id="UP000199482"/>
    </source>
</evidence>